<evidence type="ECO:0000256" key="1">
    <source>
        <dbReference type="SAM" id="Phobius"/>
    </source>
</evidence>
<gene>
    <name evidence="2" type="ORF">DZC52_11200</name>
</gene>
<evidence type="ECO:0000313" key="2">
    <source>
        <dbReference type="EMBL" id="RFF29657.1"/>
    </source>
</evidence>
<dbReference type="Proteomes" id="UP000260351">
    <property type="component" value="Unassembled WGS sequence"/>
</dbReference>
<reference evidence="2 3" key="1">
    <citation type="submission" date="2018-08" db="EMBL/GenBank/DDBJ databases">
        <title>Wenzhouxiangella salilacus sp. nov., a novel bacterium isolated from a saline lake in Xinjiang Province, China.</title>
        <authorList>
            <person name="Han S."/>
        </authorList>
    </citation>
    <scope>NUCLEOTIDE SEQUENCE [LARGE SCALE GENOMIC DNA]</scope>
    <source>
        <strain evidence="2 3">XDB06</strain>
    </source>
</reference>
<evidence type="ECO:0008006" key="4">
    <source>
        <dbReference type="Google" id="ProtNLM"/>
    </source>
</evidence>
<comment type="caution">
    <text evidence="2">The sequence shown here is derived from an EMBL/GenBank/DDBJ whole genome shotgun (WGS) entry which is preliminary data.</text>
</comment>
<feature type="transmembrane region" description="Helical" evidence="1">
    <location>
        <begin position="98"/>
        <end position="117"/>
    </location>
</feature>
<keyword evidence="1" id="KW-0472">Membrane</keyword>
<dbReference type="RefSeq" id="WP_116651240.1">
    <property type="nucleotide sequence ID" value="NZ_QUZK01000042.1"/>
</dbReference>
<dbReference type="AlphaFoldDB" id="A0A3E1K7J7"/>
<keyword evidence="3" id="KW-1185">Reference proteome</keyword>
<keyword evidence="1" id="KW-0812">Transmembrane</keyword>
<organism evidence="2 3">
    <name type="scientific">Wenzhouxiangella sediminis</name>
    <dbReference type="NCBI Taxonomy" id="1792836"/>
    <lineage>
        <taxon>Bacteria</taxon>
        <taxon>Pseudomonadati</taxon>
        <taxon>Pseudomonadota</taxon>
        <taxon>Gammaproteobacteria</taxon>
        <taxon>Chromatiales</taxon>
        <taxon>Wenzhouxiangellaceae</taxon>
        <taxon>Wenzhouxiangella</taxon>
    </lineage>
</organism>
<evidence type="ECO:0000313" key="3">
    <source>
        <dbReference type="Proteomes" id="UP000260351"/>
    </source>
</evidence>
<sequence>MQMIAKYATRSEAEERAAFLRSRGIAVHVSDMTSLRLNLAHQGRFRAALWAVLPEQAEDAVALLEDPDHRAATALNEHEFQRLEGEGADAARRTMIRWLTITALVLAGLAALIAALGL</sequence>
<name>A0A3E1K7J7_9GAMM</name>
<proteinExistence type="predicted"/>
<dbReference type="OrthoDB" id="5801823at2"/>
<dbReference type="EMBL" id="QUZK01000042">
    <property type="protein sequence ID" value="RFF29657.1"/>
    <property type="molecule type" value="Genomic_DNA"/>
</dbReference>
<keyword evidence="1" id="KW-1133">Transmembrane helix</keyword>
<accession>A0A3E1K7J7</accession>
<protein>
    <recommendedName>
        <fullName evidence="4">DUF2007 domain-containing protein</fullName>
    </recommendedName>
</protein>